<feature type="transmembrane region" description="Helical" evidence="2">
    <location>
        <begin position="248"/>
        <end position="269"/>
    </location>
</feature>
<evidence type="ECO:0000256" key="2">
    <source>
        <dbReference type="SAM" id="Phobius"/>
    </source>
</evidence>
<feature type="transmembrane region" description="Helical" evidence="2">
    <location>
        <begin position="121"/>
        <end position="141"/>
    </location>
</feature>
<protein>
    <recommendedName>
        <fullName evidence="5">Glycosyltransferase RgtA/B/C/D-like domain-containing protein</fullName>
    </recommendedName>
</protein>
<comment type="caution">
    <text evidence="3">The sequence shown here is derived from an EMBL/GenBank/DDBJ whole genome shotgun (WGS) entry which is preliminary data.</text>
</comment>
<keyword evidence="2" id="KW-0812">Transmembrane</keyword>
<dbReference type="AlphaFoldDB" id="A0A432MRX1"/>
<feature type="region of interest" description="Disordered" evidence="1">
    <location>
        <begin position="1"/>
        <end position="33"/>
    </location>
</feature>
<keyword evidence="2" id="KW-0472">Membrane</keyword>
<evidence type="ECO:0000256" key="1">
    <source>
        <dbReference type="SAM" id="MobiDB-lite"/>
    </source>
</evidence>
<evidence type="ECO:0000313" key="3">
    <source>
        <dbReference type="EMBL" id="RUL89685.1"/>
    </source>
</evidence>
<dbReference type="RefSeq" id="WP_126723360.1">
    <property type="nucleotide sequence ID" value="NZ_RYZH01000001.1"/>
</dbReference>
<dbReference type="OrthoDB" id="248436at2"/>
<reference evidence="3 4" key="2">
    <citation type="submission" date="2019-01" db="EMBL/GenBank/DDBJ databases">
        <title>Tautonia sociabilis, a novel thermotolerant planctomycete of Isosphaeraceae family, isolated from a 4000 m deep subterranean habitat.</title>
        <authorList>
            <person name="Kovaleva O.L."/>
            <person name="Elcheninov A.G."/>
            <person name="Van Heerden E."/>
            <person name="Toshchakov S.V."/>
            <person name="Novikov A."/>
            <person name="Bonch-Osmolovskaya E.A."/>
            <person name="Kublanov I.V."/>
        </authorList>
    </citation>
    <scope>NUCLEOTIDE SEQUENCE [LARGE SCALE GENOMIC DNA]</scope>
    <source>
        <strain evidence="3 4">GM2012</strain>
    </source>
</reference>
<dbReference type="EMBL" id="RYZH01000001">
    <property type="protein sequence ID" value="RUL89685.1"/>
    <property type="molecule type" value="Genomic_DNA"/>
</dbReference>
<feature type="transmembrane region" description="Helical" evidence="2">
    <location>
        <begin position="199"/>
        <end position="227"/>
    </location>
</feature>
<accession>A0A432MRX1</accession>
<evidence type="ECO:0008006" key="5">
    <source>
        <dbReference type="Google" id="ProtNLM"/>
    </source>
</evidence>
<feature type="transmembrane region" description="Helical" evidence="2">
    <location>
        <begin position="47"/>
        <end position="68"/>
    </location>
</feature>
<name>A0A432MRX1_9BACT</name>
<feature type="transmembrane region" description="Helical" evidence="2">
    <location>
        <begin position="357"/>
        <end position="376"/>
    </location>
</feature>
<keyword evidence="4" id="KW-1185">Reference proteome</keyword>
<sequence length="559" mass="60463">MPHPTRSHGRAPDPASPAESGVRVDSPPSPDSRTDLDRCAALAADRLVPIATAGLCLLMLACWVPHYLTWPWWPDLDTFAAAAICWAQGIRPYRDILGYSFPGPIYLFYGLDATLGAGSTWPIYALDAAMVAGLGLMLALWSRRRFGRWWPGLIGAASILNHYTNLNFSLVAQRDWQTIWFVVLALLSPSVWPGRPGRIASALATAAALAFRPHAVLFVPALLLAVAQGAGDQDRGEHRRRLRALLEWATAAALATALAFSPLIAQGLLDDLVRNLRLASYGSHYSRATPAGMLGEVVRQLSALGWVAVPAAVALLAGGVGEPIRREARTWLLAASCVLLYKPLHPRSHDYLDQPRWVVWSVLLAMLSAIVCSLPIRSSRLRLAAAIALLAVAVPSKPTFCNPGASLAALSSLIGGPLPSGPAEAPPGYLHHGTPYDAALYPWDDYRRALDHLRHEVPRSTAVANLMGYQLAAVGATGHRPVFRNESGLLWKSQVGLDDSYFIAQLEEEPDSVVLWTPSAEGPEPGLVSPALSSAVERLYEPAERFGVIEVWRRKPSLP</sequence>
<keyword evidence="2" id="KW-1133">Transmembrane helix</keyword>
<organism evidence="3 4">
    <name type="scientific">Tautonia sociabilis</name>
    <dbReference type="NCBI Taxonomy" id="2080755"/>
    <lineage>
        <taxon>Bacteria</taxon>
        <taxon>Pseudomonadati</taxon>
        <taxon>Planctomycetota</taxon>
        <taxon>Planctomycetia</taxon>
        <taxon>Isosphaerales</taxon>
        <taxon>Isosphaeraceae</taxon>
        <taxon>Tautonia</taxon>
    </lineage>
</organism>
<reference evidence="3 4" key="1">
    <citation type="submission" date="2018-12" db="EMBL/GenBank/DDBJ databases">
        <authorList>
            <person name="Toschakov S.V."/>
        </authorList>
    </citation>
    <scope>NUCLEOTIDE SEQUENCE [LARGE SCALE GENOMIC DNA]</scope>
    <source>
        <strain evidence="3 4">GM2012</strain>
    </source>
</reference>
<proteinExistence type="predicted"/>
<dbReference type="Proteomes" id="UP000280296">
    <property type="component" value="Unassembled WGS sequence"/>
</dbReference>
<evidence type="ECO:0000313" key="4">
    <source>
        <dbReference type="Proteomes" id="UP000280296"/>
    </source>
</evidence>
<gene>
    <name evidence="3" type="ORF">TsocGM_00500</name>
</gene>
<feature type="transmembrane region" description="Helical" evidence="2">
    <location>
        <begin position="303"/>
        <end position="321"/>
    </location>
</feature>